<keyword evidence="6" id="KW-0378">Hydrolase</keyword>
<dbReference type="Gene3D" id="3.40.50.300">
    <property type="entry name" value="P-loop containing nucleotide triphosphate hydrolases"/>
    <property type="match status" value="2"/>
</dbReference>
<dbReference type="GO" id="GO:0006302">
    <property type="term" value="P:double-strand break repair"/>
    <property type="evidence" value="ECO:0007669"/>
    <property type="project" value="TreeGrafter"/>
</dbReference>
<dbReference type="PANTHER" id="PTHR30580">
    <property type="entry name" value="PRIMOSOMAL PROTEIN N"/>
    <property type="match status" value="1"/>
</dbReference>
<dbReference type="SMART" id="SM00490">
    <property type="entry name" value="HELICc"/>
    <property type="match status" value="1"/>
</dbReference>
<dbReference type="GO" id="GO:0005524">
    <property type="term" value="F:ATP binding"/>
    <property type="evidence" value="ECO:0007669"/>
    <property type="project" value="UniProtKB-KW"/>
</dbReference>
<dbReference type="InterPro" id="IPR001650">
    <property type="entry name" value="Helicase_C-like"/>
</dbReference>
<evidence type="ECO:0000313" key="7">
    <source>
        <dbReference type="Proteomes" id="UP000006294"/>
    </source>
</evidence>
<evidence type="ECO:0000259" key="5">
    <source>
        <dbReference type="PROSITE" id="PS51194"/>
    </source>
</evidence>
<dbReference type="InterPro" id="IPR027417">
    <property type="entry name" value="P-loop_NTPase"/>
</dbReference>
<dbReference type="OrthoDB" id="2077914at2"/>
<keyword evidence="2" id="KW-0067">ATP-binding</keyword>
<dbReference type="STRING" id="698758.AXY_18980"/>
<evidence type="ECO:0000256" key="2">
    <source>
        <dbReference type="ARBA" id="ARBA00022840"/>
    </source>
</evidence>
<dbReference type="GO" id="GO:0043138">
    <property type="term" value="F:3'-5' DNA helicase activity"/>
    <property type="evidence" value="ECO:0007669"/>
    <property type="project" value="TreeGrafter"/>
</dbReference>
<dbReference type="GO" id="GO:0006270">
    <property type="term" value="P:DNA replication initiation"/>
    <property type="evidence" value="ECO:0007669"/>
    <property type="project" value="TreeGrafter"/>
</dbReference>
<dbReference type="AlphaFoldDB" id="K0IZP5"/>
<feature type="domain" description="Helicase ATP-binding" evidence="4">
    <location>
        <begin position="127"/>
        <end position="279"/>
    </location>
</feature>
<proteinExistence type="predicted"/>
<dbReference type="PANTHER" id="PTHR30580:SF1">
    <property type="entry name" value="COMF OPERON PROTEIN 1"/>
    <property type="match status" value="1"/>
</dbReference>
<sequence>MNESANRFAGRLLLRDELNLSEYEFNQLIESNQLTPITPIVKHHFSYRCLRCNNTTKHLFGMIPCANCQKTHPYCRKCIQMGRIMVCTPLYRWSGQAPNWEIPSQSPLAWQGKLAEKQRHASNRMIEAIQNKQAELLIHAVCGAGKTEMLFEGIALAITEGKRICLTSPRADVIRELLPRFKQAFPTTTITGLYGGSGQNHQTAQLTLATTHQLLRYEAAFDLLIIDEIDAFPYHADPSLPFATRRSTKQAATIVYLTATPRDDLLKRKPPTVFVPVRYHGHPLPVPKSMIQYKIPKTELPHRFWRWYHNRQNKSRQLLIFTPTINQAEQLRPLVIKKLPDKIIASVHAEDPDRIDKVQQFRNKQIDILLTTTILERGVTFPSVDVAVIDAGHDVFDEAALVQIAGRAGRSPDDPTGEVVFIHDGYTRAIKASILAIKQMNQRAGF</sequence>
<dbReference type="PATRIC" id="fig|698758.3.peg.1899"/>
<dbReference type="GO" id="GO:0003677">
    <property type="term" value="F:DNA binding"/>
    <property type="evidence" value="ECO:0007669"/>
    <property type="project" value="UniProtKB-KW"/>
</dbReference>
<dbReference type="PROSITE" id="PS51192">
    <property type="entry name" value="HELICASE_ATP_BIND_1"/>
    <property type="match status" value="1"/>
</dbReference>
<evidence type="ECO:0000313" key="6">
    <source>
        <dbReference type="EMBL" id="BAM48030.1"/>
    </source>
</evidence>
<dbReference type="Pfam" id="PF00271">
    <property type="entry name" value="Helicase_C"/>
    <property type="match status" value="1"/>
</dbReference>
<evidence type="ECO:0000256" key="3">
    <source>
        <dbReference type="ARBA" id="ARBA00023125"/>
    </source>
</evidence>
<dbReference type="KEGG" id="axl:AXY_18980"/>
<feature type="domain" description="Helicase C-terminal" evidence="5">
    <location>
        <begin position="299"/>
        <end position="446"/>
    </location>
</feature>
<organism evidence="6 7">
    <name type="scientific">Amphibacillus xylanus (strain ATCC 51415 / DSM 6626 / JCM 7361 / LMG 17667 / NBRC 15112 / Ep01)</name>
    <dbReference type="NCBI Taxonomy" id="698758"/>
    <lineage>
        <taxon>Bacteria</taxon>
        <taxon>Bacillati</taxon>
        <taxon>Bacillota</taxon>
        <taxon>Bacilli</taxon>
        <taxon>Bacillales</taxon>
        <taxon>Bacillaceae</taxon>
        <taxon>Amphibacillus</taxon>
    </lineage>
</organism>
<dbReference type="EC" id="3.6.1.-" evidence="6"/>
<dbReference type="Proteomes" id="UP000006294">
    <property type="component" value="Chromosome"/>
</dbReference>
<keyword evidence="1" id="KW-0547">Nucleotide-binding</keyword>
<dbReference type="eggNOG" id="COG4098">
    <property type="taxonomic scope" value="Bacteria"/>
</dbReference>
<gene>
    <name evidence="6" type="primary">comFA</name>
    <name evidence="6" type="ordered locus">AXY_18980</name>
</gene>
<dbReference type="HOGENOM" id="CLU_024742_0_0_9"/>
<protein>
    <submittedName>
        <fullName evidence="6">Putative competence protein ComFA</fullName>
        <ecNumber evidence="6">3.6.1.-</ecNumber>
    </submittedName>
</protein>
<dbReference type="InterPro" id="IPR014001">
    <property type="entry name" value="Helicase_ATP-bd"/>
</dbReference>
<accession>K0IZP5</accession>
<dbReference type="Pfam" id="PF04851">
    <property type="entry name" value="ResIII"/>
    <property type="match status" value="1"/>
</dbReference>
<keyword evidence="3" id="KW-0238">DNA-binding</keyword>
<dbReference type="SUPFAM" id="SSF52540">
    <property type="entry name" value="P-loop containing nucleoside triphosphate hydrolases"/>
    <property type="match status" value="1"/>
</dbReference>
<evidence type="ECO:0000259" key="4">
    <source>
        <dbReference type="PROSITE" id="PS51192"/>
    </source>
</evidence>
<keyword evidence="7" id="KW-1185">Reference proteome</keyword>
<dbReference type="GO" id="GO:0006310">
    <property type="term" value="P:DNA recombination"/>
    <property type="evidence" value="ECO:0007669"/>
    <property type="project" value="TreeGrafter"/>
</dbReference>
<dbReference type="GO" id="GO:0016787">
    <property type="term" value="F:hydrolase activity"/>
    <property type="evidence" value="ECO:0007669"/>
    <property type="project" value="UniProtKB-KW"/>
</dbReference>
<dbReference type="InterPro" id="IPR006935">
    <property type="entry name" value="Helicase/UvrB_N"/>
</dbReference>
<dbReference type="EMBL" id="AP012050">
    <property type="protein sequence ID" value="BAM48030.1"/>
    <property type="molecule type" value="Genomic_DNA"/>
</dbReference>
<dbReference type="RefSeq" id="WP_015010617.1">
    <property type="nucleotide sequence ID" value="NC_018704.1"/>
</dbReference>
<dbReference type="PROSITE" id="PS51194">
    <property type="entry name" value="HELICASE_CTER"/>
    <property type="match status" value="1"/>
</dbReference>
<reference evidence="6 7" key="1">
    <citation type="submission" date="2011-01" db="EMBL/GenBank/DDBJ databases">
        <title>Whole genome sequence of Amphibacillus xylinus NBRC 15112.</title>
        <authorList>
            <person name="Nakazawa H."/>
            <person name="Katano Y."/>
            <person name="Nakamura S."/>
            <person name="Sasagawa M."/>
            <person name="Fukada J."/>
            <person name="Arai T."/>
            <person name="Sasakura N."/>
            <person name="Mochizuki D."/>
            <person name="Hosoyama A."/>
            <person name="Harada K."/>
            <person name="Horikawa H."/>
            <person name="Kato Y."/>
            <person name="Harada T."/>
            <person name="Sasaki K."/>
            <person name="Sekiguchi M."/>
            <person name="Hodoyama M."/>
            <person name="Nishiko R."/>
            <person name="Narita H."/>
            <person name="Hanamaki A."/>
            <person name="Hata C."/>
            <person name="Konno Y."/>
            <person name="Niimura Y."/>
            <person name="Yamazaki S."/>
            <person name="Fujita N."/>
        </authorList>
    </citation>
    <scope>NUCLEOTIDE SEQUENCE [LARGE SCALE GENOMIC DNA]</scope>
    <source>
        <strain evidence="7">ATCC 51415 / DSM 6626 / JCM 7361 / LMG 17667 / NBRC 15112 / Ep01</strain>
    </source>
</reference>
<evidence type="ECO:0000256" key="1">
    <source>
        <dbReference type="ARBA" id="ARBA00022741"/>
    </source>
</evidence>
<dbReference type="SMART" id="SM00487">
    <property type="entry name" value="DEXDc"/>
    <property type="match status" value="1"/>
</dbReference>
<name>K0IZP5_AMPXN</name>